<keyword evidence="3" id="KW-1185">Reference proteome</keyword>
<dbReference type="AlphaFoldDB" id="A0A485LLG5"/>
<dbReference type="InterPro" id="IPR009050">
    <property type="entry name" value="Globin-like_sf"/>
</dbReference>
<dbReference type="SUPFAM" id="SSF46458">
    <property type="entry name" value="Globin-like"/>
    <property type="match status" value="1"/>
</dbReference>
<proteinExistence type="predicted"/>
<protein>
    <submittedName>
        <fullName evidence="2">Aste57867_22752 protein</fullName>
    </submittedName>
</protein>
<dbReference type="OrthoDB" id="436496at2759"/>
<dbReference type="EMBL" id="VJMH01007185">
    <property type="protein sequence ID" value="KAF0685332.1"/>
    <property type="molecule type" value="Genomic_DNA"/>
</dbReference>
<organism evidence="2 3">
    <name type="scientific">Aphanomyces stellatus</name>
    <dbReference type="NCBI Taxonomy" id="120398"/>
    <lineage>
        <taxon>Eukaryota</taxon>
        <taxon>Sar</taxon>
        <taxon>Stramenopiles</taxon>
        <taxon>Oomycota</taxon>
        <taxon>Saprolegniomycetes</taxon>
        <taxon>Saprolegniales</taxon>
        <taxon>Verrucalvaceae</taxon>
        <taxon>Aphanomyces</taxon>
    </lineage>
</organism>
<accession>A0A485LLG5</accession>
<dbReference type="Gene3D" id="1.10.490.10">
    <property type="entry name" value="Globins"/>
    <property type="match status" value="1"/>
</dbReference>
<dbReference type="GO" id="GO:0020037">
    <property type="term" value="F:heme binding"/>
    <property type="evidence" value="ECO:0007669"/>
    <property type="project" value="InterPro"/>
</dbReference>
<dbReference type="InterPro" id="IPR012292">
    <property type="entry name" value="Globin/Proto"/>
</dbReference>
<dbReference type="GO" id="GO:0019825">
    <property type="term" value="F:oxygen binding"/>
    <property type="evidence" value="ECO:0007669"/>
    <property type="project" value="InterPro"/>
</dbReference>
<reference evidence="2 3" key="1">
    <citation type="submission" date="2019-03" db="EMBL/GenBank/DDBJ databases">
        <authorList>
            <person name="Gaulin E."/>
            <person name="Dumas B."/>
        </authorList>
    </citation>
    <scope>NUCLEOTIDE SEQUENCE [LARGE SCALE GENOMIC DNA]</scope>
    <source>
        <strain evidence="2">CBS 568.67</strain>
    </source>
</reference>
<dbReference type="PANTHER" id="PTHR47354">
    <property type="entry name" value="NADH OXIDOREDUCTASE HCR"/>
    <property type="match status" value="1"/>
</dbReference>
<evidence type="ECO:0000313" key="1">
    <source>
        <dbReference type="EMBL" id="KAF0685332.1"/>
    </source>
</evidence>
<dbReference type="PANTHER" id="PTHR47354:SF5">
    <property type="entry name" value="PROTEIN RFBI"/>
    <property type="match status" value="1"/>
</dbReference>
<gene>
    <name evidence="2" type="primary">Aste57867_22752</name>
    <name evidence="1" type="ORF">As57867_022682</name>
    <name evidence="2" type="ORF">ASTE57867_22752</name>
</gene>
<evidence type="ECO:0000313" key="2">
    <source>
        <dbReference type="EMBL" id="VFT99405.1"/>
    </source>
</evidence>
<dbReference type="GO" id="GO:0016491">
    <property type="term" value="F:oxidoreductase activity"/>
    <property type="evidence" value="ECO:0007669"/>
    <property type="project" value="TreeGrafter"/>
</dbReference>
<reference evidence="1" key="2">
    <citation type="submission" date="2019-06" db="EMBL/GenBank/DDBJ databases">
        <title>Genomics analysis of Aphanomyces spp. identifies a new class of oomycete effector associated with host adaptation.</title>
        <authorList>
            <person name="Gaulin E."/>
        </authorList>
    </citation>
    <scope>NUCLEOTIDE SEQUENCE</scope>
    <source>
        <strain evidence="1">CBS 578.67</strain>
    </source>
</reference>
<dbReference type="InterPro" id="IPR050415">
    <property type="entry name" value="MRET"/>
</dbReference>
<sequence>MGNTHTVKHDKIVFVTAEGAVGLTHEFVQQYVKYMPFEVKQPVLTPRHVALIQMNWAAIAKGTSAFDPAKHGSPDKFFHRTYYGLLFAVMPSCRAIFRSSMHLQGKSLSSVIRAMTSVMHAGDIVERMQALATRHLAYGCEKVDYTTAGVTLMKTLEIVSGDRWTWEIKEAYLTAFCFLLYLMLPVIVHQKPDSVSTSIPATITAIHAAPHHSPHHVSKRVTLTHRFPLRFLPGDGIILGIPDPSTESGERRSYFPIASFRPHASHTLDIFVDESSPEWLVHQAVVGSTLKLYWVESNEHLEVDTPASIPHDLLFLSYGVSGAAPIVAMLQGMHSIRGNNGSPRGTNIVALHCEHTAKSAEATLRLATNMQDLSHWNDCAIHCGTAVSAAKLLAIVPNPEARELYVCGPAEFVAEAREAFRLAGGDVSRIHVSHYDNNKLNRAYHEASSRGLEPRFNLQKRKVSTTTAMAH</sequence>
<evidence type="ECO:0000313" key="3">
    <source>
        <dbReference type="Proteomes" id="UP000332933"/>
    </source>
</evidence>
<dbReference type="InterPro" id="IPR039261">
    <property type="entry name" value="FNR_nucleotide-bd"/>
</dbReference>
<dbReference type="EMBL" id="CAADRA010007211">
    <property type="protein sequence ID" value="VFT99405.1"/>
    <property type="molecule type" value="Genomic_DNA"/>
</dbReference>
<dbReference type="Gene3D" id="3.40.50.80">
    <property type="entry name" value="Nucleotide-binding domain of ferredoxin-NADP reductase (FNR) module"/>
    <property type="match status" value="1"/>
</dbReference>
<dbReference type="SUPFAM" id="SSF52343">
    <property type="entry name" value="Ferredoxin reductase-like, C-terminal NADP-linked domain"/>
    <property type="match status" value="1"/>
</dbReference>
<dbReference type="Proteomes" id="UP000332933">
    <property type="component" value="Unassembled WGS sequence"/>
</dbReference>
<name>A0A485LLG5_9STRA</name>